<proteinExistence type="predicted"/>
<gene>
    <name evidence="1" type="ORF">J1N35_008048</name>
</gene>
<evidence type="ECO:0000313" key="1">
    <source>
        <dbReference type="EMBL" id="KAH1114670.1"/>
    </source>
</evidence>
<name>A0A9D3WAB3_9ROSI</name>
<dbReference type="AlphaFoldDB" id="A0A9D3WAB3"/>
<reference evidence="1 2" key="1">
    <citation type="journal article" date="2021" name="Plant Biotechnol. J.">
        <title>Multi-omics assisted identification of the key and species-specific regulatory components of drought-tolerant mechanisms in Gossypium stocksii.</title>
        <authorList>
            <person name="Yu D."/>
            <person name="Ke L."/>
            <person name="Zhang D."/>
            <person name="Wu Y."/>
            <person name="Sun Y."/>
            <person name="Mei J."/>
            <person name="Sun J."/>
            <person name="Sun Y."/>
        </authorList>
    </citation>
    <scope>NUCLEOTIDE SEQUENCE [LARGE SCALE GENOMIC DNA]</scope>
    <source>
        <strain evidence="2">cv. E1</strain>
        <tissue evidence="1">Leaf</tissue>
    </source>
</reference>
<keyword evidence="2" id="KW-1185">Reference proteome</keyword>
<accession>A0A9D3WAB3</accession>
<evidence type="ECO:0000313" key="2">
    <source>
        <dbReference type="Proteomes" id="UP000828251"/>
    </source>
</evidence>
<comment type="caution">
    <text evidence="1">The sequence shown here is derived from an EMBL/GenBank/DDBJ whole genome shotgun (WGS) entry which is preliminary data.</text>
</comment>
<dbReference type="Proteomes" id="UP000828251">
    <property type="component" value="Unassembled WGS sequence"/>
</dbReference>
<dbReference type="EMBL" id="JAIQCV010000003">
    <property type="protein sequence ID" value="KAH1114670.1"/>
    <property type="molecule type" value="Genomic_DNA"/>
</dbReference>
<sequence>MTKTSYKQLESCKIAKVILDKLEDMFKGQVVLARSKKKHFKANSKKWKEYLATKGKCMELFIIEVFLV</sequence>
<organism evidence="1 2">
    <name type="scientific">Gossypium stocksii</name>
    <dbReference type="NCBI Taxonomy" id="47602"/>
    <lineage>
        <taxon>Eukaryota</taxon>
        <taxon>Viridiplantae</taxon>
        <taxon>Streptophyta</taxon>
        <taxon>Embryophyta</taxon>
        <taxon>Tracheophyta</taxon>
        <taxon>Spermatophyta</taxon>
        <taxon>Magnoliopsida</taxon>
        <taxon>eudicotyledons</taxon>
        <taxon>Gunneridae</taxon>
        <taxon>Pentapetalae</taxon>
        <taxon>rosids</taxon>
        <taxon>malvids</taxon>
        <taxon>Malvales</taxon>
        <taxon>Malvaceae</taxon>
        <taxon>Malvoideae</taxon>
        <taxon>Gossypium</taxon>
    </lineage>
</organism>
<protein>
    <submittedName>
        <fullName evidence="1">Uncharacterized protein</fullName>
    </submittedName>
</protein>
<dbReference type="OrthoDB" id="994444at2759"/>